<evidence type="ECO:0000256" key="1">
    <source>
        <dbReference type="SAM" id="SignalP"/>
    </source>
</evidence>
<sequence>MMLIIIIITTTAAHAVCVFSQTTSDTLAIASRYVDGSRGSEKERWMVKKVKPRKPSADDGEEMFLPRIVR</sequence>
<name>A0A2M4DJW5_ANODA</name>
<dbReference type="EMBL" id="GGFL01013662">
    <property type="protein sequence ID" value="MBW77840.1"/>
    <property type="molecule type" value="Transcribed_RNA"/>
</dbReference>
<accession>A0A2M4DJW5</accession>
<dbReference type="AlphaFoldDB" id="A0A2M4DJW5"/>
<proteinExistence type="predicted"/>
<feature type="signal peptide" evidence="1">
    <location>
        <begin position="1"/>
        <end position="15"/>
    </location>
</feature>
<feature type="chain" id="PRO_5014753381" evidence="1">
    <location>
        <begin position="16"/>
        <end position="70"/>
    </location>
</feature>
<reference evidence="2" key="1">
    <citation type="submission" date="2018-01" db="EMBL/GenBank/DDBJ databases">
        <title>An insight into the sialome of Amazonian anophelines.</title>
        <authorList>
            <person name="Ribeiro J.M."/>
            <person name="Scarpassa V."/>
            <person name="Calvo E."/>
        </authorList>
    </citation>
    <scope>NUCLEOTIDE SEQUENCE</scope>
</reference>
<organism evidence="2">
    <name type="scientific">Anopheles darlingi</name>
    <name type="common">Mosquito</name>
    <dbReference type="NCBI Taxonomy" id="43151"/>
    <lineage>
        <taxon>Eukaryota</taxon>
        <taxon>Metazoa</taxon>
        <taxon>Ecdysozoa</taxon>
        <taxon>Arthropoda</taxon>
        <taxon>Hexapoda</taxon>
        <taxon>Insecta</taxon>
        <taxon>Pterygota</taxon>
        <taxon>Neoptera</taxon>
        <taxon>Endopterygota</taxon>
        <taxon>Diptera</taxon>
        <taxon>Nematocera</taxon>
        <taxon>Culicoidea</taxon>
        <taxon>Culicidae</taxon>
        <taxon>Anophelinae</taxon>
        <taxon>Anopheles</taxon>
    </lineage>
</organism>
<evidence type="ECO:0000313" key="2">
    <source>
        <dbReference type="EMBL" id="MBW77840.1"/>
    </source>
</evidence>
<protein>
    <submittedName>
        <fullName evidence="2">Putative secreted protein</fullName>
    </submittedName>
</protein>
<keyword evidence="1" id="KW-0732">Signal</keyword>